<dbReference type="GO" id="GO:0008137">
    <property type="term" value="F:NADH dehydrogenase (ubiquinone) activity"/>
    <property type="evidence" value="ECO:0007669"/>
    <property type="project" value="UniProtKB-UniRule"/>
</dbReference>
<dbReference type="Gene3D" id="1.20.120.1200">
    <property type="entry name" value="NADH-ubiquinone/plastoquinone oxidoreductase chain 6, subunit NuoJ"/>
    <property type="match status" value="1"/>
</dbReference>
<dbReference type="InterPro" id="IPR001457">
    <property type="entry name" value="NADH_UbQ/plastoQ_OxRdtase_su6"/>
</dbReference>
<evidence type="ECO:0000256" key="1">
    <source>
        <dbReference type="ARBA" id="ARBA00004225"/>
    </source>
</evidence>
<keyword evidence="11 15" id="KW-0520">NAD</keyword>
<evidence type="ECO:0000256" key="3">
    <source>
        <dbReference type="ARBA" id="ARBA00012944"/>
    </source>
</evidence>
<evidence type="ECO:0000256" key="4">
    <source>
        <dbReference type="ARBA" id="ARBA00021095"/>
    </source>
</evidence>
<organism evidence="17">
    <name type="scientific">Muraenesox cinereus</name>
    <name type="common">Daggertooth pike conger</name>
    <name type="synonym">Muraena cinerea</name>
    <dbReference type="NCBI Taxonomy" id="7946"/>
    <lineage>
        <taxon>Eukaryota</taxon>
        <taxon>Metazoa</taxon>
        <taxon>Chordata</taxon>
        <taxon>Craniata</taxon>
        <taxon>Vertebrata</taxon>
        <taxon>Euteleostomi</taxon>
        <taxon>Actinopterygii</taxon>
        <taxon>Neopterygii</taxon>
        <taxon>Teleostei</taxon>
        <taxon>Anguilliformes</taxon>
        <taxon>Muraenesocidae</taxon>
        <taxon>Muraenesox</taxon>
    </lineage>
</organism>
<protein>
    <recommendedName>
        <fullName evidence="4 15">NADH-ubiquinone oxidoreductase chain 6</fullName>
        <ecNumber evidence="3 15">7.1.1.2</ecNumber>
    </recommendedName>
</protein>
<comment type="subcellular location">
    <subcellularLocation>
        <location evidence="1 15">Mitochondrion membrane</location>
        <topology evidence="1 15">Multi-pass membrane protein</topology>
    </subcellularLocation>
</comment>
<comment type="catalytic activity">
    <reaction evidence="14 15">
        <text>a ubiquinone + NADH + 5 H(+)(in) = a ubiquinol + NAD(+) + 4 H(+)(out)</text>
        <dbReference type="Rhea" id="RHEA:29091"/>
        <dbReference type="Rhea" id="RHEA-COMP:9565"/>
        <dbReference type="Rhea" id="RHEA-COMP:9566"/>
        <dbReference type="ChEBI" id="CHEBI:15378"/>
        <dbReference type="ChEBI" id="CHEBI:16389"/>
        <dbReference type="ChEBI" id="CHEBI:17976"/>
        <dbReference type="ChEBI" id="CHEBI:57540"/>
        <dbReference type="ChEBI" id="CHEBI:57945"/>
        <dbReference type="EC" id="7.1.1.2"/>
    </reaction>
</comment>
<evidence type="ECO:0000256" key="11">
    <source>
        <dbReference type="ARBA" id="ARBA00023027"/>
    </source>
</evidence>
<name>A0A7S6XXN9_MURCI</name>
<sequence>MSWIIFLLALMLIAGMVGLASNPSPYFGALSLVVASIGGCGVLVGYGGCFISLVLLLIYLGGMLVVFAYCAAFSSEPFPEGWGNWSVIWRVIGCLGVILVMSFLVCGGEYYCAVGDEFRKFSVLRGEFSGVSFIYYLGGEMLILCGFALLLTLFVVLELTRGTGRGALRAI</sequence>
<keyword evidence="12 15" id="KW-0496">Mitochondrion</keyword>
<evidence type="ECO:0000256" key="6">
    <source>
        <dbReference type="ARBA" id="ARBA00022660"/>
    </source>
</evidence>
<evidence type="ECO:0000256" key="16">
    <source>
        <dbReference type="SAM" id="SignalP"/>
    </source>
</evidence>
<dbReference type="GO" id="GO:0031966">
    <property type="term" value="C:mitochondrial membrane"/>
    <property type="evidence" value="ECO:0007669"/>
    <property type="project" value="UniProtKB-SubCell"/>
</dbReference>
<dbReference type="AlphaFoldDB" id="A0A7S6XXN9"/>
<proteinExistence type="inferred from homology"/>
<feature type="transmembrane region" description="Helical" evidence="15">
    <location>
        <begin position="133"/>
        <end position="157"/>
    </location>
</feature>
<feature type="transmembrane region" description="Helical" evidence="15">
    <location>
        <begin position="29"/>
        <end position="46"/>
    </location>
</feature>
<gene>
    <name evidence="17" type="primary">nad6</name>
</gene>
<evidence type="ECO:0000256" key="10">
    <source>
        <dbReference type="ARBA" id="ARBA00022989"/>
    </source>
</evidence>
<dbReference type="InterPro" id="IPR050269">
    <property type="entry name" value="ComplexI_Subunit6"/>
</dbReference>
<keyword evidence="7 15" id="KW-0812">Transmembrane</keyword>
<feature type="signal peptide" evidence="16">
    <location>
        <begin position="1"/>
        <end position="18"/>
    </location>
</feature>
<dbReference type="PANTHER" id="PTHR11435">
    <property type="entry name" value="NADH UBIQUINONE OXIDOREDUCTASE SUBUNIT ND6"/>
    <property type="match status" value="1"/>
</dbReference>
<evidence type="ECO:0000256" key="13">
    <source>
        <dbReference type="ARBA" id="ARBA00023136"/>
    </source>
</evidence>
<keyword evidence="16" id="KW-0732">Signal</keyword>
<evidence type="ECO:0000256" key="8">
    <source>
        <dbReference type="ARBA" id="ARBA00022967"/>
    </source>
</evidence>
<evidence type="ECO:0000256" key="14">
    <source>
        <dbReference type="ARBA" id="ARBA00049551"/>
    </source>
</evidence>
<dbReference type="PANTHER" id="PTHR11435:SF1">
    <property type="entry name" value="NADH-UBIQUINONE OXIDOREDUCTASE CHAIN 6"/>
    <property type="match status" value="1"/>
</dbReference>
<keyword evidence="9 15" id="KW-0249">Electron transport</keyword>
<dbReference type="InterPro" id="IPR042106">
    <property type="entry name" value="Nuo/plastoQ_OxRdtase_6_NuoJ"/>
</dbReference>
<accession>A0A7S6XXN9</accession>
<keyword evidence="5 15" id="KW-0813">Transport</keyword>
<dbReference type="Pfam" id="PF00499">
    <property type="entry name" value="Oxidored_q3"/>
    <property type="match status" value="1"/>
</dbReference>
<feature type="transmembrane region" description="Helical" evidence="15">
    <location>
        <begin position="53"/>
        <end position="75"/>
    </location>
</feature>
<feature type="transmembrane region" description="Helical" evidence="15">
    <location>
        <begin position="87"/>
        <end position="112"/>
    </location>
</feature>
<evidence type="ECO:0000256" key="2">
    <source>
        <dbReference type="ARBA" id="ARBA00005698"/>
    </source>
</evidence>
<keyword evidence="6 15" id="KW-0679">Respiratory chain</keyword>
<evidence type="ECO:0000256" key="5">
    <source>
        <dbReference type="ARBA" id="ARBA00022448"/>
    </source>
</evidence>
<reference evidence="17" key="1">
    <citation type="submission" date="2020-08" db="EMBL/GenBank/DDBJ databases">
        <title>The complete mitochondrial genome of Muraenesox cinereus.</title>
        <authorList>
            <person name="Yanping W."/>
        </authorList>
    </citation>
    <scope>NUCLEOTIDE SEQUENCE</scope>
</reference>
<keyword evidence="10 15" id="KW-1133">Transmembrane helix</keyword>
<feature type="chain" id="PRO_5030773766" description="NADH-ubiquinone oxidoreductase chain 6" evidence="16">
    <location>
        <begin position="19"/>
        <end position="171"/>
    </location>
</feature>
<geneLocation type="mitochondrion" evidence="17"/>
<evidence type="ECO:0000256" key="9">
    <source>
        <dbReference type="ARBA" id="ARBA00022982"/>
    </source>
</evidence>
<evidence type="ECO:0000256" key="15">
    <source>
        <dbReference type="RuleBase" id="RU004430"/>
    </source>
</evidence>
<comment type="function">
    <text evidence="15">Core subunit of the mitochondrial membrane respiratory chain NADH dehydrogenase (Complex I) which catalyzes electron transfer from NADH through the respiratory chain, using ubiquinone as an electron acceptor. Essential for the catalytic activity and assembly of complex I.</text>
</comment>
<evidence type="ECO:0000256" key="7">
    <source>
        <dbReference type="ARBA" id="ARBA00022692"/>
    </source>
</evidence>
<dbReference type="EC" id="7.1.1.2" evidence="3 15"/>
<dbReference type="EMBL" id="MT855985">
    <property type="protein sequence ID" value="QOW83887.1"/>
    <property type="molecule type" value="Genomic_DNA"/>
</dbReference>
<keyword evidence="13 15" id="KW-0472">Membrane</keyword>
<evidence type="ECO:0000313" key="17">
    <source>
        <dbReference type="EMBL" id="QOW83887.1"/>
    </source>
</evidence>
<keyword evidence="15" id="KW-0830">Ubiquinone</keyword>
<keyword evidence="8 15" id="KW-1278">Translocase</keyword>
<comment type="similarity">
    <text evidence="2 15">Belongs to the complex I subunit 6 family.</text>
</comment>
<evidence type="ECO:0000256" key="12">
    <source>
        <dbReference type="ARBA" id="ARBA00023128"/>
    </source>
</evidence>